<sequence>MPAPRPLVTAMVASAGALVLSCLSAFALTGVDAETSPRAASSDRALPPIALNAPASLEAAIGTEPTPIAEPPAPDDSVPPSSRRDRSTPPKVGRVPEPAPAPAPAPPATPAPTPQPTPSPTDDPTPSPEPTTTPTPDPSDDAPEEPASGVLAPDESTELLPGD</sequence>
<dbReference type="RefSeq" id="WP_344228286.1">
    <property type="nucleotide sequence ID" value="NZ_BAAARI010000011.1"/>
</dbReference>
<name>A0ABP6BLU6_9MICO</name>
<evidence type="ECO:0000313" key="4">
    <source>
        <dbReference type="Proteomes" id="UP001500274"/>
    </source>
</evidence>
<keyword evidence="2" id="KW-0732">Signal</keyword>
<feature type="chain" id="PRO_5047402489" evidence="2">
    <location>
        <begin position="28"/>
        <end position="163"/>
    </location>
</feature>
<organism evidence="3 4">
    <name type="scientific">Microbacterium binotii</name>
    <dbReference type="NCBI Taxonomy" id="462710"/>
    <lineage>
        <taxon>Bacteria</taxon>
        <taxon>Bacillati</taxon>
        <taxon>Actinomycetota</taxon>
        <taxon>Actinomycetes</taxon>
        <taxon>Micrococcales</taxon>
        <taxon>Microbacteriaceae</taxon>
        <taxon>Microbacterium</taxon>
    </lineage>
</organism>
<protein>
    <submittedName>
        <fullName evidence="3">Uncharacterized protein</fullName>
    </submittedName>
</protein>
<proteinExistence type="predicted"/>
<comment type="caution">
    <text evidence="3">The sequence shown here is derived from an EMBL/GenBank/DDBJ whole genome shotgun (WGS) entry which is preliminary data.</text>
</comment>
<reference evidence="4" key="1">
    <citation type="journal article" date="2019" name="Int. J. Syst. Evol. Microbiol.">
        <title>The Global Catalogue of Microorganisms (GCM) 10K type strain sequencing project: providing services to taxonomists for standard genome sequencing and annotation.</title>
        <authorList>
            <consortium name="The Broad Institute Genomics Platform"/>
            <consortium name="The Broad Institute Genome Sequencing Center for Infectious Disease"/>
            <person name="Wu L."/>
            <person name="Ma J."/>
        </authorList>
    </citation>
    <scope>NUCLEOTIDE SEQUENCE [LARGE SCALE GENOMIC DNA]</scope>
    <source>
        <strain evidence="4">JCM 16365</strain>
    </source>
</reference>
<accession>A0ABP6BLU6</accession>
<feature type="signal peptide" evidence="2">
    <location>
        <begin position="1"/>
        <end position="27"/>
    </location>
</feature>
<gene>
    <name evidence="3" type="ORF">GCM10009862_15210</name>
</gene>
<evidence type="ECO:0000256" key="2">
    <source>
        <dbReference type="SAM" id="SignalP"/>
    </source>
</evidence>
<feature type="compositionally biased region" description="Pro residues" evidence="1">
    <location>
        <begin position="97"/>
        <end position="137"/>
    </location>
</feature>
<evidence type="ECO:0000256" key="1">
    <source>
        <dbReference type="SAM" id="MobiDB-lite"/>
    </source>
</evidence>
<evidence type="ECO:0000313" key="3">
    <source>
        <dbReference type="EMBL" id="GAA2576844.1"/>
    </source>
</evidence>
<dbReference type="Proteomes" id="UP001500274">
    <property type="component" value="Unassembled WGS sequence"/>
</dbReference>
<feature type="region of interest" description="Disordered" evidence="1">
    <location>
        <begin position="56"/>
        <end position="163"/>
    </location>
</feature>
<keyword evidence="4" id="KW-1185">Reference proteome</keyword>
<dbReference type="EMBL" id="BAAARI010000011">
    <property type="protein sequence ID" value="GAA2576844.1"/>
    <property type="molecule type" value="Genomic_DNA"/>
</dbReference>
<dbReference type="PROSITE" id="PS51257">
    <property type="entry name" value="PROKAR_LIPOPROTEIN"/>
    <property type="match status" value="1"/>
</dbReference>